<evidence type="ECO:0008006" key="3">
    <source>
        <dbReference type="Google" id="ProtNLM"/>
    </source>
</evidence>
<feature type="non-terminal residue" evidence="2">
    <location>
        <position position="1"/>
    </location>
</feature>
<dbReference type="PRINTS" id="PR01727">
    <property type="entry name" value="DNABINDINGHU"/>
</dbReference>
<evidence type="ECO:0000313" key="2">
    <source>
        <dbReference type="EMBL" id="SVB48319.1"/>
    </source>
</evidence>
<dbReference type="GO" id="GO:0030527">
    <property type="term" value="F:structural constituent of chromatin"/>
    <property type="evidence" value="ECO:0007669"/>
    <property type="project" value="InterPro"/>
</dbReference>
<dbReference type="EMBL" id="UINC01043790">
    <property type="protein sequence ID" value="SVB48319.1"/>
    <property type="molecule type" value="Genomic_DNA"/>
</dbReference>
<evidence type="ECO:0000256" key="1">
    <source>
        <dbReference type="SAM" id="MobiDB-lite"/>
    </source>
</evidence>
<protein>
    <recommendedName>
        <fullName evidence="3">Integration host factor subunit beta</fullName>
    </recommendedName>
</protein>
<dbReference type="GO" id="GO:0003677">
    <property type="term" value="F:DNA binding"/>
    <property type="evidence" value="ECO:0007669"/>
    <property type="project" value="InterPro"/>
</dbReference>
<proteinExistence type="predicted"/>
<dbReference type="InterPro" id="IPR000119">
    <property type="entry name" value="Hist_DNA-bd"/>
</dbReference>
<accession>A0A382ED39</accession>
<dbReference type="InterPro" id="IPR010992">
    <property type="entry name" value="IHF-like_DNA-bd_dom_sf"/>
</dbReference>
<dbReference type="Pfam" id="PF00216">
    <property type="entry name" value="Bac_DNA_binding"/>
    <property type="match status" value="1"/>
</dbReference>
<dbReference type="AlphaFoldDB" id="A0A382ED39"/>
<dbReference type="Gene3D" id="4.10.520.10">
    <property type="entry name" value="IHF-like DNA-binding proteins"/>
    <property type="match status" value="1"/>
</dbReference>
<dbReference type="CDD" id="cd13836">
    <property type="entry name" value="IHF_B"/>
    <property type="match status" value="1"/>
</dbReference>
<dbReference type="SMART" id="SM00411">
    <property type="entry name" value="BHL"/>
    <property type="match status" value="1"/>
</dbReference>
<dbReference type="PANTHER" id="PTHR33175:SF2">
    <property type="entry name" value="INTEGRATION HOST FACTOR SUBUNIT ALPHA"/>
    <property type="match status" value="1"/>
</dbReference>
<name>A0A382ED39_9ZZZZ</name>
<gene>
    <name evidence="2" type="ORF">METZ01_LOCUS201173</name>
</gene>
<dbReference type="GO" id="GO:0005829">
    <property type="term" value="C:cytosol"/>
    <property type="evidence" value="ECO:0007669"/>
    <property type="project" value="TreeGrafter"/>
</dbReference>
<organism evidence="2">
    <name type="scientific">marine metagenome</name>
    <dbReference type="NCBI Taxonomy" id="408172"/>
    <lineage>
        <taxon>unclassified sequences</taxon>
        <taxon>metagenomes</taxon>
        <taxon>ecological metagenomes</taxon>
    </lineage>
</organism>
<feature type="region of interest" description="Disordered" evidence="1">
    <location>
        <begin position="119"/>
        <end position="145"/>
    </location>
</feature>
<sequence>VGVRLLVQQITGLTHREMNVANRKKSTVTKRDLATRVRIALRPDVKLHQAQVADVITHTLDAIRDALVNGDTVELRNFGVFKIEIRKERIGRNPKDPSVDIRIPARKVVKFRSGKEMKSQLDAAASAEAEAPPAPEPGGAGFDSE</sequence>
<reference evidence="2" key="1">
    <citation type="submission" date="2018-05" db="EMBL/GenBank/DDBJ databases">
        <authorList>
            <person name="Lanie J.A."/>
            <person name="Ng W.-L."/>
            <person name="Kazmierczak K.M."/>
            <person name="Andrzejewski T.M."/>
            <person name="Davidsen T.M."/>
            <person name="Wayne K.J."/>
            <person name="Tettelin H."/>
            <person name="Glass J.I."/>
            <person name="Rusch D."/>
            <person name="Podicherti R."/>
            <person name="Tsui H.-C.T."/>
            <person name="Winkler M.E."/>
        </authorList>
    </citation>
    <scope>NUCLEOTIDE SEQUENCE</scope>
</reference>
<dbReference type="SUPFAM" id="SSF47729">
    <property type="entry name" value="IHF-like DNA-binding proteins"/>
    <property type="match status" value="1"/>
</dbReference>
<dbReference type="PANTHER" id="PTHR33175">
    <property type="entry name" value="DNA-BINDING PROTEIN HU"/>
    <property type="match status" value="1"/>
</dbReference>